<dbReference type="Proteomes" id="UP001633002">
    <property type="component" value="Unassembled WGS sequence"/>
</dbReference>
<feature type="domain" description="Reverse transcriptase zinc-binding" evidence="1">
    <location>
        <begin position="4"/>
        <end position="52"/>
    </location>
</feature>
<protein>
    <recommendedName>
        <fullName evidence="1">Reverse transcriptase zinc-binding domain-containing protein</fullName>
    </recommendedName>
</protein>
<dbReference type="Pfam" id="PF13966">
    <property type="entry name" value="zf-RVT"/>
    <property type="match status" value="1"/>
</dbReference>
<evidence type="ECO:0000313" key="2">
    <source>
        <dbReference type="EMBL" id="KAL3681503.1"/>
    </source>
</evidence>
<accession>A0ABD3GRC4</accession>
<feature type="non-terminal residue" evidence="2">
    <location>
        <position position="54"/>
    </location>
</feature>
<gene>
    <name evidence="2" type="ORF">R1sor_024459</name>
</gene>
<evidence type="ECO:0000259" key="1">
    <source>
        <dbReference type="Pfam" id="PF13966"/>
    </source>
</evidence>
<keyword evidence="3" id="KW-1185">Reference proteome</keyword>
<reference evidence="2 3" key="1">
    <citation type="submission" date="2024-09" db="EMBL/GenBank/DDBJ databases">
        <title>Chromosome-scale assembly of Riccia sorocarpa.</title>
        <authorList>
            <person name="Paukszto L."/>
        </authorList>
    </citation>
    <scope>NUCLEOTIDE SEQUENCE [LARGE SCALE GENOMIC DNA]</scope>
    <source>
        <strain evidence="2">LP-2024</strain>
        <tissue evidence="2">Aerial parts of the thallus</tissue>
    </source>
</reference>
<dbReference type="AlphaFoldDB" id="A0ABD3GRC4"/>
<comment type="caution">
    <text evidence="2">The sequence shown here is derived from an EMBL/GenBank/DDBJ whole genome shotgun (WGS) entry which is preliminary data.</text>
</comment>
<evidence type="ECO:0000313" key="3">
    <source>
        <dbReference type="Proteomes" id="UP001633002"/>
    </source>
</evidence>
<proteinExistence type="predicted"/>
<sequence length="54" mass="6319">TALIKTKLWVWRVLQRGLCTLSRAKEWGVTEGICTFCKSEVETLEHNLWDCPRL</sequence>
<dbReference type="EMBL" id="JBJQOH010000007">
    <property type="protein sequence ID" value="KAL3681503.1"/>
    <property type="molecule type" value="Genomic_DNA"/>
</dbReference>
<organism evidence="2 3">
    <name type="scientific">Riccia sorocarpa</name>
    <dbReference type="NCBI Taxonomy" id="122646"/>
    <lineage>
        <taxon>Eukaryota</taxon>
        <taxon>Viridiplantae</taxon>
        <taxon>Streptophyta</taxon>
        <taxon>Embryophyta</taxon>
        <taxon>Marchantiophyta</taxon>
        <taxon>Marchantiopsida</taxon>
        <taxon>Marchantiidae</taxon>
        <taxon>Marchantiales</taxon>
        <taxon>Ricciaceae</taxon>
        <taxon>Riccia</taxon>
    </lineage>
</organism>
<dbReference type="InterPro" id="IPR026960">
    <property type="entry name" value="RVT-Znf"/>
</dbReference>
<name>A0ABD3GRC4_9MARC</name>
<feature type="non-terminal residue" evidence="2">
    <location>
        <position position="1"/>
    </location>
</feature>